<keyword evidence="12" id="KW-0472">Membrane</keyword>
<dbReference type="SUPFAM" id="SSF52266">
    <property type="entry name" value="SGNH hydrolase"/>
    <property type="match status" value="1"/>
</dbReference>
<comment type="similarity">
    <text evidence="3">Belongs to the adaptor complexes small subunit family.</text>
</comment>
<sequence>MGIRFILLVNKQGQTRLAQYYEYLTIEQRRALEGEIVRRCLARNEQQCSFVEHRNYKIVYRRYASLFFLVGVDNDENELAILEFIHLLVETMDRLFGNVCELDIMFHLEKVHFMLEEMIMNGCKDDKAENNGMFVFGSSLVDNGNNNFVENATSKADYMPYGVDFPQGPSGRFSNGKNVIDALGQLLKLPSLIPAFKHPNTKGNMIVHGVDFASGGSGILDETGSVAGRVITLNQQIKNFEEITLPELKAQLGNTTLSKYLFVVGSGGNDYLLNYFLPTNPRKISLPDFTANLTQSLSTQIQKLHSLGARKFVLVSVYPLGCIPFVKKTFWLHPGCMIGLNEAALLFNRQLKSLVNDLKPKLPGSNLMYIDTYNIIKDILDNPSPKGFNDTENTCCEVPSFLNGGNGILCKRDGSACGNRGNYVFFDGLHPTEAVNDIIANKAYTSNLETEVFPMNVQQLAQIQQVQL</sequence>
<dbReference type="GO" id="GO:0016042">
    <property type="term" value="P:lipid catabolic process"/>
    <property type="evidence" value="ECO:0007669"/>
    <property type="project" value="UniProtKB-KW"/>
</dbReference>
<dbReference type="CDD" id="cd01837">
    <property type="entry name" value="SGNH_plant_lipase_like"/>
    <property type="match status" value="1"/>
</dbReference>
<dbReference type="AlphaFoldDB" id="A0A7J6XGP1"/>
<evidence type="ECO:0000256" key="2">
    <source>
        <dbReference type="ARBA" id="ARBA00004613"/>
    </source>
</evidence>
<dbReference type="Pfam" id="PF00657">
    <property type="entry name" value="Lipase_GDSL"/>
    <property type="match status" value="1"/>
</dbReference>
<organism evidence="14 15">
    <name type="scientific">Thalictrum thalictroides</name>
    <name type="common">Rue-anemone</name>
    <name type="synonym">Anemone thalictroides</name>
    <dbReference type="NCBI Taxonomy" id="46969"/>
    <lineage>
        <taxon>Eukaryota</taxon>
        <taxon>Viridiplantae</taxon>
        <taxon>Streptophyta</taxon>
        <taxon>Embryophyta</taxon>
        <taxon>Tracheophyta</taxon>
        <taxon>Spermatophyta</taxon>
        <taxon>Magnoliopsida</taxon>
        <taxon>Ranunculales</taxon>
        <taxon>Ranunculaceae</taxon>
        <taxon>Thalictroideae</taxon>
        <taxon>Thalictrum</taxon>
    </lineage>
</organism>
<evidence type="ECO:0000256" key="6">
    <source>
        <dbReference type="ARBA" id="ARBA00022525"/>
    </source>
</evidence>
<proteinExistence type="inferred from homology"/>
<evidence type="ECO:0000256" key="4">
    <source>
        <dbReference type="ARBA" id="ARBA00008668"/>
    </source>
</evidence>
<keyword evidence="7" id="KW-0732">Signal</keyword>
<gene>
    <name evidence="14" type="ORF">FRX31_002610</name>
</gene>
<evidence type="ECO:0000256" key="3">
    <source>
        <dbReference type="ARBA" id="ARBA00006972"/>
    </source>
</evidence>
<dbReference type="InterPro" id="IPR035669">
    <property type="entry name" value="SGNH_plant_lipase-like"/>
</dbReference>
<evidence type="ECO:0000313" key="15">
    <source>
        <dbReference type="Proteomes" id="UP000554482"/>
    </source>
</evidence>
<evidence type="ECO:0000313" key="14">
    <source>
        <dbReference type="EMBL" id="KAF5207802.1"/>
    </source>
</evidence>
<dbReference type="GO" id="GO:0016788">
    <property type="term" value="F:hydrolase activity, acting on ester bonds"/>
    <property type="evidence" value="ECO:0007669"/>
    <property type="project" value="InterPro"/>
</dbReference>
<dbReference type="InterPro" id="IPR051238">
    <property type="entry name" value="GDSL_esterase/lipase"/>
</dbReference>
<comment type="caution">
    <text evidence="14">The sequence shown here is derived from an EMBL/GenBank/DDBJ whole genome shotgun (WGS) entry which is preliminary data.</text>
</comment>
<keyword evidence="15" id="KW-1185">Reference proteome</keyword>
<dbReference type="OrthoDB" id="1600564at2759"/>
<dbReference type="Gene3D" id="3.30.450.60">
    <property type="match status" value="1"/>
</dbReference>
<dbReference type="GO" id="GO:0015031">
    <property type="term" value="P:protein transport"/>
    <property type="evidence" value="ECO:0007669"/>
    <property type="project" value="UniProtKB-KW"/>
</dbReference>
<evidence type="ECO:0000256" key="9">
    <source>
        <dbReference type="ARBA" id="ARBA00022927"/>
    </source>
</evidence>
<keyword evidence="8" id="KW-0378">Hydrolase</keyword>
<dbReference type="PANTHER" id="PTHR45650:SF2">
    <property type="entry name" value="OS06G0560700 PROTEIN"/>
    <property type="match status" value="1"/>
</dbReference>
<dbReference type="InterPro" id="IPR001087">
    <property type="entry name" value="GDSL"/>
</dbReference>
<keyword evidence="11" id="KW-0443">Lipid metabolism</keyword>
<keyword evidence="9" id="KW-0653">Protein transport</keyword>
<evidence type="ECO:0000256" key="8">
    <source>
        <dbReference type="ARBA" id="ARBA00022801"/>
    </source>
</evidence>
<evidence type="ECO:0000256" key="5">
    <source>
        <dbReference type="ARBA" id="ARBA00022448"/>
    </source>
</evidence>
<dbReference type="FunFam" id="3.30.450.60:FF:000010">
    <property type="entry name" value="AP complex subunit sigma"/>
    <property type="match status" value="1"/>
</dbReference>
<dbReference type="GO" id="GO:0005576">
    <property type="term" value="C:extracellular region"/>
    <property type="evidence" value="ECO:0007669"/>
    <property type="project" value="UniProtKB-SubCell"/>
</dbReference>
<dbReference type="GO" id="GO:0012505">
    <property type="term" value="C:endomembrane system"/>
    <property type="evidence" value="ECO:0007669"/>
    <property type="project" value="UniProtKB-SubCell"/>
</dbReference>
<evidence type="ECO:0000256" key="10">
    <source>
        <dbReference type="ARBA" id="ARBA00022963"/>
    </source>
</evidence>
<evidence type="ECO:0000259" key="13">
    <source>
        <dbReference type="Pfam" id="PF01217"/>
    </source>
</evidence>
<keyword evidence="10" id="KW-0442">Lipid degradation</keyword>
<comment type="similarity">
    <text evidence="4">Belongs to the 'GDSL' lipolytic enzyme family.</text>
</comment>
<dbReference type="EMBL" id="JABWDY010000932">
    <property type="protein sequence ID" value="KAF5207802.1"/>
    <property type="molecule type" value="Genomic_DNA"/>
</dbReference>
<comment type="subcellular location">
    <subcellularLocation>
        <location evidence="1">Endomembrane system</location>
    </subcellularLocation>
    <subcellularLocation>
        <location evidence="2">Secreted</location>
    </subcellularLocation>
</comment>
<feature type="domain" description="AP complex mu/sigma subunit" evidence="13">
    <location>
        <begin position="3"/>
        <end position="123"/>
    </location>
</feature>
<keyword evidence="5" id="KW-0813">Transport</keyword>
<evidence type="ECO:0000256" key="12">
    <source>
        <dbReference type="ARBA" id="ARBA00023136"/>
    </source>
</evidence>
<protein>
    <submittedName>
        <fullName evidence="14">GDSL esterase/lipase</fullName>
    </submittedName>
</protein>
<dbReference type="Proteomes" id="UP000554482">
    <property type="component" value="Unassembled WGS sequence"/>
</dbReference>
<dbReference type="InterPro" id="IPR036514">
    <property type="entry name" value="SGNH_hydro_sf"/>
</dbReference>
<accession>A0A7J6XGP1</accession>
<name>A0A7J6XGP1_THATH</name>
<dbReference type="CDD" id="cd14832">
    <property type="entry name" value="AP4_sigma"/>
    <property type="match status" value="1"/>
</dbReference>
<reference evidence="14 15" key="1">
    <citation type="submission" date="2020-06" db="EMBL/GenBank/DDBJ databases">
        <title>Transcriptomic and genomic resources for Thalictrum thalictroides and T. hernandezii: Facilitating candidate gene discovery in an emerging model plant lineage.</title>
        <authorList>
            <person name="Arias T."/>
            <person name="Riano-Pachon D.M."/>
            <person name="Di Stilio V.S."/>
        </authorList>
    </citation>
    <scope>NUCLEOTIDE SEQUENCE [LARGE SCALE GENOMIC DNA]</scope>
    <source>
        <strain evidence="15">cv. WT478/WT964</strain>
        <tissue evidence="14">Leaves</tissue>
    </source>
</reference>
<dbReference type="SUPFAM" id="SSF64356">
    <property type="entry name" value="SNARE-like"/>
    <property type="match status" value="1"/>
</dbReference>
<evidence type="ECO:0000256" key="11">
    <source>
        <dbReference type="ARBA" id="ARBA00023098"/>
    </source>
</evidence>
<evidence type="ECO:0000256" key="7">
    <source>
        <dbReference type="ARBA" id="ARBA00022729"/>
    </source>
</evidence>
<dbReference type="PANTHER" id="PTHR45650">
    <property type="entry name" value="GDSL-LIKE LIPASE/ACYLHYDROLASE-RELATED"/>
    <property type="match status" value="1"/>
</dbReference>
<evidence type="ECO:0000256" key="1">
    <source>
        <dbReference type="ARBA" id="ARBA00004308"/>
    </source>
</evidence>
<dbReference type="InterPro" id="IPR022775">
    <property type="entry name" value="AP_mu_sigma_su"/>
</dbReference>
<keyword evidence="6" id="KW-0964">Secreted</keyword>
<dbReference type="Gene3D" id="3.40.50.1110">
    <property type="entry name" value="SGNH hydrolase"/>
    <property type="match status" value="1"/>
</dbReference>
<dbReference type="GO" id="GO:0005737">
    <property type="term" value="C:cytoplasm"/>
    <property type="evidence" value="ECO:0007669"/>
    <property type="project" value="UniProtKB-ARBA"/>
</dbReference>
<dbReference type="InterPro" id="IPR011012">
    <property type="entry name" value="Longin-like_dom_sf"/>
</dbReference>
<dbReference type="Pfam" id="PF01217">
    <property type="entry name" value="Clat_adaptor_s"/>
    <property type="match status" value="1"/>
</dbReference>